<dbReference type="PANTHER" id="PTHR43394">
    <property type="entry name" value="ATP-DEPENDENT PERMEASE MDL1, MITOCHONDRIAL"/>
    <property type="match status" value="1"/>
</dbReference>
<dbReference type="Proteomes" id="UP000295244">
    <property type="component" value="Unassembled WGS sequence"/>
</dbReference>
<comment type="caution">
    <text evidence="13">The sequence shown here is derived from an EMBL/GenBank/DDBJ whole genome shotgun (WGS) entry which is preliminary data.</text>
</comment>
<reference evidence="13 14" key="1">
    <citation type="submission" date="2019-03" db="EMBL/GenBank/DDBJ databases">
        <title>Whole genome sequence of a novel Rubrobacter taiwanensis strain, isolated from Yellowstone National Park.</title>
        <authorList>
            <person name="Freed S."/>
            <person name="Ramaley R.F."/>
            <person name="Kyndt J.A."/>
        </authorList>
    </citation>
    <scope>NUCLEOTIDE SEQUENCE [LARGE SCALE GENOMIC DNA]</scope>
    <source>
        <strain evidence="13 14">Yellowstone</strain>
    </source>
</reference>
<dbReference type="InterPro" id="IPR027417">
    <property type="entry name" value="P-loop_NTPase"/>
</dbReference>
<dbReference type="RefSeq" id="WP_132687247.1">
    <property type="nucleotide sequence ID" value="NZ_SKBU01000001.1"/>
</dbReference>
<proteinExistence type="inferred from homology"/>
<dbReference type="Pfam" id="PF00664">
    <property type="entry name" value="ABC_membrane"/>
    <property type="match status" value="1"/>
</dbReference>
<dbReference type="InterPro" id="IPR017871">
    <property type="entry name" value="ABC_transporter-like_CS"/>
</dbReference>
<organism evidence="13 14">
    <name type="scientific">Rubrobacter taiwanensis</name>
    <dbReference type="NCBI Taxonomy" id="185139"/>
    <lineage>
        <taxon>Bacteria</taxon>
        <taxon>Bacillati</taxon>
        <taxon>Actinomycetota</taxon>
        <taxon>Rubrobacteria</taxon>
        <taxon>Rubrobacterales</taxon>
        <taxon>Rubrobacteraceae</taxon>
        <taxon>Rubrobacter</taxon>
    </lineage>
</organism>
<dbReference type="SUPFAM" id="SSF90123">
    <property type="entry name" value="ABC transporter transmembrane region"/>
    <property type="match status" value="1"/>
</dbReference>
<accession>A0A4V2NXD2</accession>
<feature type="transmembrane region" description="Helical" evidence="10">
    <location>
        <begin position="268"/>
        <end position="287"/>
    </location>
</feature>
<dbReference type="InterPro" id="IPR039421">
    <property type="entry name" value="Type_1_exporter"/>
</dbReference>
<comment type="similarity">
    <text evidence="9">Belongs to the ABC transporter superfamily. Siderophore-Fe(3+) uptake transporter (SIUT) (TC 3.A.1.21) family.</text>
</comment>
<evidence type="ECO:0000256" key="6">
    <source>
        <dbReference type="ARBA" id="ARBA00022840"/>
    </source>
</evidence>
<dbReference type="InterPro" id="IPR011527">
    <property type="entry name" value="ABC1_TM_dom"/>
</dbReference>
<dbReference type="GO" id="GO:0015421">
    <property type="term" value="F:ABC-type oligopeptide transporter activity"/>
    <property type="evidence" value="ECO:0007669"/>
    <property type="project" value="TreeGrafter"/>
</dbReference>
<keyword evidence="7 10" id="KW-1133">Transmembrane helix</keyword>
<evidence type="ECO:0000256" key="2">
    <source>
        <dbReference type="ARBA" id="ARBA00022448"/>
    </source>
</evidence>
<keyword evidence="3" id="KW-1003">Cell membrane</keyword>
<keyword evidence="2" id="KW-0813">Transport</keyword>
<name>A0A4V2NXD2_9ACTN</name>
<dbReference type="Pfam" id="PF00005">
    <property type="entry name" value="ABC_tran"/>
    <property type="match status" value="1"/>
</dbReference>
<feature type="transmembrane region" description="Helical" evidence="10">
    <location>
        <begin position="182"/>
        <end position="202"/>
    </location>
</feature>
<evidence type="ECO:0000256" key="5">
    <source>
        <dbReference type="ARBA" id="ARBA00022741"/>
    </source>
</evidence>
<feature type="domain" description="ABC transmembrane type-1" evidence="12">
    <location>
        <begin position="28"/>
        <end position="327"/>
    </location>
</feature>
<evidence type="ECO:0000313" key="13">
    <source>
        <dbReference type="EMBL" id="TCJ20782.1"/>
    </source>
</evidence>
<evidence type="ECO:0000256" key="8">
    <source>
        <dbReference type="ARBA" id="ARBA00023136"/>
    </source>
</evidence>
<keyword evidence="6 13" id="KW-0067">ATP-binding</keyword>
<comment type="subcellular location">
    <subcellularLocation>
        <location evidence="1">Cell inner membrane</location>
        <topology evidence="1">Multi-pass membrane protein</topology>
    </subcellularLocation>
</comment>
<gene>
    <name evidence="13" type="ORF">E0L93_00720</name>
</gene>
<dbReference type="EMBL" id="SKBU01000001">
    <property type="protein sequence ID" value="TCJ20782.1"/>
    <property type="molecule type" value="Genomic_DNA"/>
</dbReference>
<dbReference type="InterPro" id="IPR036640">
    <property type="entry name" value="ABC1_TM_sf"/>
</dbReference>
<keyword evidence="8 10" id="KW-0472">Membrane</keyword>
<dbReference type="FunFam" id="3.40.50.300:FF:000221">
    <property type="entry name" value="Multidrug ABC transporter ATP-binding protein"/>
    <property type="match status" value="1"/>
</dbReference>
<evidence type="ECO:0000256" key="4">
    <source>
        <dbReference type="ARBA" id="ARBA00022692"/>
    </source>
</evidence>
<keyword evidence="14" id="KW-1185">Reference proteome</keyword>
<dbReference type="SMART" id="SM00382">
    <property type="entry name" value="AAA"/>
    <property type="match status" value="1"/>
</dbReference>
<dbReference type="PROSITE" id="PS50893">
    <property type="entry name" value="ABC_TRANSPORTER_2"/>
    <property type="match status" value="1"/>
</dbReference>
<dbReference type="Gene3D" id="3.40.50.300">
    <property type="entry name" value="P-loop containing nucleotide triphosphate hydrolases"/>
    <property type="match status" value="1"/>
</dbReference>
<dbReference type="GO" id="GO:0005524">
    <property type="term" value="F:ATP binding"/>
    <property type="evidence" value="ECO:0007669"/>
    <property type="project" value="UniProtKB-KW"/>
</dbReference>
<evidence type="ECO:0000256" key="1">
    <source>
        <dbReference type="ARBA" id="ARBA00004429"/>
    </source>
</evidence>
<dbReference type="PANTHER" id="PTHR43394:SF1">
    <property type="entry name" value="ATP-BINDING CASSETTE SUB-FAMILY B MEMBER 10, MITOCHONDRIAL"/>
    <property type="match status" value="1"/>
</dbReference>
<protein>
    <submittedName>
        <fullName evidence="13">ABC transporter ATP-binding protein</fullName>
    </submittedName>
</protein>
<sequence>MEHSKDYSAPEIYRRVFKEIRPYRLHMVGILLLSLLSTPIALLNPLPLKLVVDSVLGDDPLPAFLDAALPDFMTGSATALLVLAAALVVAIALLTQVQGLSSSVLRTYTGEMLVMGFRSRLFRHAQKLSLSYHDTRGTTDSTYRIQYDAPALKWIAIDGIVPFISSTVTLVGMIYVTARIDLRLAAIAMIVAPLLLLVLRVWGPRLRKGWKGQKKLESSSMKVVQETLGGIRVVKAFGQENLQRERFLGRARESFRAQVRLAFQESGLGLMIGVIMAAGMASVLYLGALSVQAGTLTLGNLVLIMGYMAQLYQPLEKISQKIGDLQNSLASAERAFTLLDHEPEVEEKADARPVSRARGHVSFESVTFAYDGEASPALEDISFEVPPGTRVGIAGTTGAGKTTLVSLLTRFYDPTSGRILLDGVDLRDYRLADLRNQFAIVLQEPVLFSTSVSENIAYARPGASEREIEAAARAAGAHDFIRRLPDGYDTTVGERGMRLSGGERQRISLARAFLKDAPILILDEPTSSVDTKTEAAIMEAMDRLMQNRTAFMIAHRLSTLEHCDARLRIEDGRLVESTPNVLRPELAE</sequence>
<evidence type="ECO:0000259" key="11">
    <source>
        <dbReference type="PROSITE" id="PS50893"/>
    </source>
</evidence>
<dbReference type="PROSITE" id="PS50929">
    <property type="entry name" value="ABC_TM1F"/>
    <property type="match status" value="1"/>
</dbReference>
<dbReference type="InterPro" id="IPR003439">
    <property type="entry name" value="ABC_transporter-like_ATP-bd"/>
</dbReference>
<dbReference type="OrthoDB" id="9806127at2"/>
<evidence type="ECO:0000313" key="14">
    <source>
        <dbReference type="Proteomes" id="UP000295244"/>
    </source>
</evidence>
<evidence type="ECO:0000259" key="12">
    <source>
        <dbReference type="PROSITE" id="PS50929"/>
    </source>
</evidence>
<feature type="transmembrane region" description="Helical" evidence="10">
    <location>
        <begin position="154"/>
        <end position="176"/>
    </location>
</feature>
<dbReference type="Gene3D" id="1.20.1560.10">
    <property type="entry name" value="ABC transporter type 1, transmembrane domain"/>
    <property type="match status" value="1"/>
</dbReference>
<dbReference type="SUPFAM" id="SSF52540">
    <property type="entry name" value="P-loop containing nucleoside triphosphate hydrolases"/>
    <property type="match status" value="1"/>
</dbReference>
<keyword evidence="4 10" id="KW-0812">Transmembrane</keyword>
<evidence type="ECO:0000256" key="3">
    <source>
        <dbReference type="ARBA" id="ARBA00022475"/>
    </source>
</evidence>
<dbReference type="InterPro" id="IPR003593">
    <property type="entry name" value="AAA+_ATPase"/>
</dbReference>
<dbReference type="PROSITE" id="PS00211">
    <property type="entry name" value="ABC_TRANSPORTER_1"/>
    <property type="match status" value="1"/>
</dbReference>
<keyword evidence="5" id="KW-0547">Nucleotide-binding</keyword>
<feature type="transmembrane region" description="Helical" evidence="10">
    <location>
        <begin position="23"/>
        <end position="43"/>
    </location>
</feature>
<dbReference type="GO" id="GO:0005886">
    <property type="term" value="C:plasma membrane"/>
    <property type="evidence" value="ECO:0007669"/>
    <property type="project" value="UniProtKB-SubCell"/>
</dbReference>
<feature type="domain" description="ABC transporter" evidence="11">
    <location>
        <begin position="361"/>
        <end position="587"/>
    </location>
</feature>
<dbReference type="AlphaFoldDB" id="A0A4V2NXD2"/>
<dbReference type="GO" id="GO:0016887">
    <property type="term" value="F:ATP hydrolysis activity"/>
    <property type="evidence" value="ECO:0007669"/>
    <property type="project" value="InterPro"/>
</dbReference>
<evidence type="ECO:0000256" key="10">
    <source>
        <dbReference type="SAM" id="Phobius"/>
    </source>
</evidence>
<feature type="transmembrane region" description="Helical" evidence="10">
    <location>
        <begin position="72"/>
        <end position="94"/>
    </location>
</feature>
<evidence type="ECO:0000256" key="7">
    <source>
        <dbReference type="ARBA" id="ARBA00022989"/>
    </source>
</evidence>
<evidence type="ECO:0000256" key="9">
    <source>
        <dbReference type="ARBA" id="ARBA00023455"/>
    </source>
</evidence>